<dbReference type="EMBL" id="GL630006">
    <property type="protein sequence ID" value="EFW99020.1"/>
    <property type="molecule type" value="Genomic_DNA"/>
</dbReference>
<dbReference type="eggNOG" id="ENOG502RZD6">
    <property type="taxonomic scope" value="Eukaryota"/>
</dbReference>
<sequence>MHPPVGGMQGYNGIYWGWNPDIDNGVNISMINEATGKQASTFGIFSQIKNASSYDGHQLLKHINEIKSSGAVLIASIMPTGLKFSEVGPAIAKDIATVVKQFTDAKVEVWVRFAHEMNYYAGTGYYNGIRLFL</sequence>
<organism evidence="2">
    <name type="scientific">Grosmannia clavigera (strain kw1407 / UAMH 11150)</name>
    <name type="common">Blue stain fungus</name>
    <name type="synonym">Graphiocladiella clavigera</name>
    <dbReference type="NCBI Taxonomy" id="655863"/>
    <lineage>
        <taxon>Eukaryota</taxon>
        <taxon>Fungi</taxon>
        <taxon>Dikarya</taxon>
        <taxon>Ascomycota</taxon>
        <taxon>Pezizomycotina</taxon>
        <taxon>Sordariomycetes</taxon>
        <taxon>Sordariomycetidae</taxon>
        <taxon>Ophiostomatales</taxon>
        <taxon>Ophiostomataceae</taxon>
        <taxon>Leptographium</taxon>
    </lineage>
</organism>
<dbReference type="GeneID" id="25978131"/>
<dbReference type="Gene3D" id="3.20.20.80">
    <property type="entry name" value="Glycosidases"/>
    <property type="match status" value="1"/>
</dbReference>
<dbReference type="HOGENOM" id="CLU_1906945_0_0_1"/>
<dbReference type="OrthoDB" id="428177at2759"/>
<dbReference type="Proteomes" id="UP000007796">
    <property type="component" value="Unassembled WGS sequence"/>
</dbReference>
<dbReference type="InParanoid" id="F0XV78"/>
<dbReference type="GO" id="GO:0006080">
    <property type="term" value="P:substituted mannan metabolic process"/>
    <property type="evidence" value="ECO:0007669"/>
    <property type="project" value="InterPro"/>
</dbReference>
<dbReference type="PANTHER" id="PTHR40079">
    <property type="entry name" value="MANNAN ENDO-1,4-BETA-MANNOSIDASE E-RELATED"/>
    <property type="match status" value="1"/>
</dbReference>
<gene>
    <name evidence="1" type="ORF">CMQ_4872</name>
</gene>
<dbReference type="GO" id="GO:0016985">
    <property type="term" value="F:mannan endo-1,4-beta-mannosidase activity"/>
    <property type="evidence" value="ECO:0007669"/>
    <property type="project" value="InterPro"/>
</dbReference>
<dbReference type="InterPro" id="IPR000805">
    <property type="entry name" value="Glyco_hydro_26"/>
</dbReference>
<dbReference type="RefSeq" id="XP_014168503.1">
    <property type="nucleotide sequence ID" value="XM_014313028.1"/>
</dbReference>
<proteinExistence type="predicted"/>
<evidence type="ECO:0000313" key="2">
    <source>
        <dbReference type="Proteomes" id="UP000007796"/>
    </source>
</evidence>
<reference evidence="1 2" key="1">
    <citation type="journal article" date="2011" name="Proc. Natl. Acad. Sci. U.S.A.">
        <title>Genome and transcriptome analyses of the mountain pine beetle-fungal symbiont Grosmannia clavigera, a lodgepole pine pathogen.</title>
        <authorList>
            <person name="DiGuistini S."/>
            <person name="Wang Y."/>
            <person name="Liao N.Y."/>
            <person name="Taylor G."/>
            <person name="Tanguay P."/>
            <person name="Feau N."/>
            <person name="Henrissat B."/>
            <person name="Chan S.K."/>
            <person name="Hesse-Orce U."/>
            <person name="Alamouti S.M."/>
            <person name="Tsui C.K.M."/>
            <person name="Docking R.T."/>
            <person name="Levasseur A."/>
            <person name="Haridas S."/>
            <person name="Robertson G."/>
            <person name="Birol I."/>
            <person name="Holt R.A."/>
            <person name="Marra M.A."/>
            <person name="Hamelin R.C."/>
            <person name="Hirst M."/>
            <person name="Jones S.J.M."/>
            <person name="Bohlmann J."/>
            <person name="Breuil C."/>
        </authorList>
    </citation>
    <scope>NUCLEOTIDE SEQUENCE [LARGE SCALE GENOMIC DNA]</scope>
    <source>
        <strain evidence="2">kw1407 / UAMH 11150</strain>
    </source>
</reference>
<protein>
    <submittedName>
        <fullName evidence="1">Uncharacterized protein</fullName>
    </submittedName>
</protein>
<dbReference type="SUPFAM" id="SSF51445">
    <property type="entry name" value="(Trans)glycosidases"/>
    <property type="match status" value="1"/>
</dbReference>
<dbReference type="PANTHER" id="PTHR40079:SF6">
    <property type="entry name" value="GH26 DOMAIN-CONTAINING PROTEIN"/>
    <property type="match status" value="1"/>
</dbReference>
<evidence type="ECO:0000313" key="1">
    <source>
        <dbReference type="EMBL" id="EFW99020.1"/>
    </source>
</evidence>
<dbReference type="InterPro" id="IPR017853">
    <property type="entry name" value="GH"/>
</dbReference>
<dbReference type="AlphaFoldDB" id="F0XV78"/>
<name>F0XV78_GROCL</name>
<accession>F0XV78</accession>
<keyword evidence="2" id="KW-1185">Reference proteome</keyword>